<organism evidence="2 3">
    <name type="scientific">Saccoglossus kowalevskii</name>
    <name type="common">Acorn worm</name>
    <dbReference type="NCBI Taxonomy" id="10224"/>
    <lineage>
        <taxon>Eukaryota</taxon>
        <taxon>Metazoa</taxon>
        <taxon>Hemichordata</taxon>
        <taxon>Enteropneusta</taxon>
        <taxon>Harrimaniidae</taxon>
        <taxon>Saccoglossus</taxon>
    </lineage>
</organism>
<protein>
    <submittedName>
        <fullName evidence="3">Uncharacterized protein LOC100378348</fullName>
    </submittedName>
</protein>
<dbReference type="RefSeq" id="XP_006825866.1">
    <property type="nucleotide sequence ID" value="XM_006825803.1"/>
</dbReference>
<accession>A0ABM0N0S5</accession>
<feature type="coiled-coil region" evidence="1">
    <location>
        <begin position="22"/>
        <end position="97"/>
    </location>
</feature>
<evidence type="ECO:0000256" key="1">
    <source>
        <dbReference type="SAM" id="Coils"/>
    </source>
</evidence>
<keyword evidence="2" id="KW-1185">Reference proteome</keyword>
<gene>
    <name evidence="3" type="primary">LOC100378348</name>
</gene>
<evidence type="ECO:0000313" key="2">
    <source>
        <dbReference type="Proteomes" id="UP000694865"/>
    </source>
</evidence>
<proteinExistence type="predicted"/>
<dbReference type="GeneID" id="100378348"/>
<keyword evidence="1" id="KW-0175">Coiled coil</keyword>
<reference evidence="3" key="1">
    <citation type="submission" date="2025-08" db="UniProtKB">
        <authorList>
            <consortium name="RefSeq"/>
        </authorList>
    </citation>
    <scope>IDENTIFICATION</scope>
    <source>
        <tissue evidence="3">Testes</tissue>
    </source>
</reference>
<evidence type="ECO:0000313" key="3">
    <source>
        <dbReference type="RefSeq" id="XP_006825866.1"/>
    </source>
</evidence>
<dbReference type="Proteomes" id="UP000694865">
    <property type="component" value="Unplaced"/>
</dbReference>
<sequence>MNGDAQFKSFMASTLTGLGMTMEKLDKEQKIIKDRLAAIELKQKDLKRSLQSCEEMAELENNHEHAHKWIVNLEIRVKQLEAQIRASQERALLLRNSYSNGYRLRFSRIHLQPGLNCVNVISDQLRERLGFPNPSDMIESTIRVEPDICHRVASAKNPALIVVKFIGRSDRLVVLRKKKIAVKQESTFAMEEFCQEENKRKRELRQAIEEAYIHGKRPCFTNGKLYINGELYN</sequence>
<name>A0ABM0N0S5_SACKO</name>